<keyword evidence="2" id="KW-1185">Reference proteome</keyword>
<sequence>MFLFLWNKLSSFGILQVLHIFISHLNLEHPEGIEPSTSVWKTVIFPFKLWMH</sequence>
<organismHost>
    <name type="scientific">Salmonella</name>
    <dbReference type="NCBI Taxonomy" id="590"/>
</organismHost>
<proteinExistence type="predicted"/>
<evidence type="ECO:0000313" key="1">
    <source>
        <dbReference type="EMBL" id="AAQ14657.1"/>
    </source>
</evidence>
<reference evidence="1 2" key="1">
    <citation type="submission" date="2000-11" db="EMBL/GenBank/DDBJ databases">
        <title>Bacteriophage Felix O1: Genetic Characterization.</title>
        <authorList>
            <person name="Sriranganathan N."/>
            <person name="Whichard J.M."/>
            <person name="Pierson F.W."/>
            <person name="Kapur V."/>
            <person name="Weigt L.A."/>
        </authorList>
    </citation>
    <scope>NUCLEOTIDE SEQUENCE [LARGE SCALE GENOMIC DNA]</scope>
    <source>
        <strain evidence="1">Felix O1-VT1</strain>
    </source>
</reference>
<dbReference type="EMBL" id="AF320576">
    <property type="protein sequence ID" value="AAQ14657.1"/>
    <property type="molecule type" value="Genomic_DNA"/>
</dbReference>
<accession>Q6KGL0</accession>
<dbReference type="Proteomes" id="UP000009070">
    <property type="component" value="Segment"/>
</dbReference>
<organism evidence="1 2">
    <name type="scientific">Salmonella phage Felix O1 (isolate Felix O1-VT1)</name>
    <name type="common">Bacteriophage Felix O1</name>
    <dbReference type="NCBI Taxonomy" id="1283336"/>
    <lineage>
        <taxon>Viruses</taxon>
        <taxon>Duplodnaviria</taxon>
        <taxon>Heunggongvirae</taxon>
        <taxon>Uroviricota</taxon>
        <taxon>Caudoviricetes</taxon>
        <taxon>Andersonviridae</taxon>
        <taxon>Ounavirinae</taxon>
        <taxon>Felixounavirus</taxon>
        <taxon>Felixounavirus felixO1</taxon>
    </lineage>
</organism>
<evidence type="ECO:0000313" key="2">
    <source>
        <dbReference type="Proteomes" id="UP000009070"/>
    </source>
</evidence>
<protein>
    <submittedName>
        <fullName evidence="1">Uncharacterized protein</fullName>
    </submittedName>
</protein>
<name>Q6KGL0_BPFO1</name>